<dbReference type="InterPro" id="IPR008651">
    <property type="entry name" value="Uncharacterised_HicB"/>
</dbReference>
<protein>
    <submittedName>
        <fullName evidence="1">Putative HicB family RNase H-like nuclease</fullName>
    </submittedName>
</protein>
<dbReference type="RefSeq" id="WP_376770344.1">
    <property type="nucleotide sequence ID" value="NZ_JACHOP010000001.1"/>
</dbReference>
<accession>A0A840ZD17</accession>
<dbReference type="Proteomes" id="UP000583454">
    <property type="component" value="Unassembled WGS sequence"/>
</dbReference>
<organism evidence="1 2">
    <name type="scientific">Methylorubrum rhodinum</name>
    <dbReference type="NCBI Taxonomy" id="29428"/>
    <lineage>
        <taxon>Bacteria</taxon>
        <taxon>Pseudomonadati</taxon>
        <taxon>Pseudomonadota</taxon>
        <taxon>Alphaproteobacteria</taxon>
        <taxon>Hyphomicrobiales</taxon>
        <taxon>Methylobacteriaceae</taxon>
        <taxon>Methylorubrum</taxon>
    </lineage>
</organism>
<sequence length="105" mass="11510">MDGYVAVLSLDDEAGVFHGEVVNIRDVLTFQGRSLEELRLAFRDTIDDYKAWCAERGKVPEEPFTGSVSITLGPELHRRAAETAARSGVTLDAFIRAQVERAATG</sequence>
<comment type="caution">
    <text evidence="1">The sequence shown here is derived from an EMBL/GenBank/DDBJ whole genome shotgun (WGS) entry which is preliminary data.</text>
</comment>
<keyword evidence="2" id="KW-1185">Reference proteome</keyword>
<evidence type="ECO:0000313" key="1">
    <source>
        <dbReference type="EMBL" id="MBB5755486.1"/>
    </source>
</evidence>
<name>A0A840ZD17_9HYPH</name>
<proteinExistence type="predicted"/>
<reference evidence="1 2" key="1">
    <citation type="submission" date="2020-08" db="EMBL/GenBank/DDBJ databases">
        <title>Genomic Encyclopedia of Type Strains, Phase IV (KMG-IV): sequencing the most valuable type-strain genomes for metagenomic binning, comparative biology and taxonomic classification.</title>
        <authorList>
            <person name="Goeker M."/>
        </authorList>
    </citation>
    <scope>NUCLEOTIDE SEQUENCE [LARGE SCALE GENOMIC DNA]</scope>
    <source>
        <strain evidence="1 2">DSM 2163</strain>
    </source>
</reference>
<dbReference type="AlphaFoldDB" id="A0A840ZD17"/>
<evidence type="ECO:0000313" key="2">
    <source>
        <dbReference type="Proteomes" id="UP000583454"/>
    </source>
</evidence>
<dbReference type="Pfam" id="PF05534">
    <property type="entry name" value="HicB"/>
    <property type="match status" value="1"/>
</dbReference>
<dbReference type="SUPFAM" id="SSF143100">
    <property type="entry name" value="TTHA1013/TTHA0281-like"/>
    <property type="match status" value="1"/>
</dbReference>
<gene>
    <name evidence="1" type="ORF">HNR00_000175</name>
</gene>
<dbReference type="EMBL" id="JACHOP010000001">
    <property type="protein sequence ID" value="MBB5755486.1"/>
    <property type="molecule type" value="Genomic_DNA"/>
</dbReference>
<dbReference type="InterPro" id="IPR035069">
    <property type="entry name" value="TTHA1013/TTHA0281-like"/>
</dbReference>